<keyword evidence="4 8" id="KW-0808">Transferase</keyword>
<evidence type="ECO:0000256" key="4">
    <source>
        <dbReference type="ARBA" id="ARBA00022679"/>
    </source>
</evidence>
<dbReference type="PANTHER" id="PTHR22884">
    <property type="entry name" value="SET DOMAIN PROTEINS"/>
    <property type="match status" value="1"/>
</dbReference>
<keyword evidence="9" id="KW-1185">Reference proteome</keyword>
<sequence>MSRSKTSSKIEVRQSGIHGKGVYATRRIRKDSAIIEYTGERVSEDEANERYQDNPSTYLFMVDDDTFIDGLSGGNEARFINHSCEPNCVAYLEDDRVVIHALKNIQPGVELTYDYQLTDEGEGSDATPTDYTCRCGARRCTGTMKGREA</sequence>
<evidence type="ECO:0000259" key="6">
    <source>
        <dbReference type="PROSITE" id="PS50280"/>
    </source>
</evidence>
<keyword evidence="3 8" id="KW-0489">Methyltransferase</keyword>
<evidence type="ECO:0000256" key="3">
    <source>
        <dbReference type="ARBA" id="ARBA00022603"/>
    </source>
</evidence>
<dbReference type="InterPro" id="IPR001214">
    <property type="entry name" value="SET_dom"/>
</dbReference>
<dbReference type="Pfam" id="PF00856">
    <property type="entry name" value="SET"/>
    <property type="match status" value="1"/>
</dbReference>
<reference evidence="8" key="1">
    <citation type="submission" date="2021-04" db="EMBL/GenBank/DDBJ databases">
        <authorList>
            <person name="Hornung B."/>
        </authorList>
    </citation>
    <scope>NUCLEOTIDE SEQUENCE</scope>
    <source>
        <strain evidence="8">G5G6</strain>
    </source>
</reference>
<comment type="caution">
    <text evidence="8">The sequence shown here is derived from an EMBL/GenBank/DDBJ whole genome shotgun (WGS) entry which is preliminary data.</text>
</comment>
<name>A0A916J5X0_9PROT</name>
<evidence type="ECO:0000256" key="1">
    <source>
        <dbReference type="ARBA" id="ARBA00004286"/>
    </source>
</evidence>
<dbReference type="InterPro" id="IPR050777">
    <property type="entry name" value="SET2_Histone-Lys_MeTrsfase"/>
</dbReference>
<proteinExistence type="predicted"/>
<accession>A0A916J5X0</accession>
<evidence type="ECO:0000259" key="7">
    <source>
        <dbReference type="PROSITE" id="PS50868"/>
    </source>
</evidence>
<dbReference type="GO" id="GO:0032259">
    <property type="term" value="P:methylation"/>
    <property type="evidence" value="ECO:0007669"/>
    <property type="project" value="UniProtKB-KW"/>
</dbReference>
<feature type="domain" description="Post-SET" evidence="7">
    <location>
        <begin position="129"/>
        <end position="145"/>
    </location>
</feature>
<dbReference type="EC" id="2.1.1.43" evidence="8"/>
<evidence type="ECO:0000256" key="2">
    <source>
        <dbReference type="ARBA" id="ARBA00022454"/>
    </source>
</evidence>
<keyword evidence="5" id="KW-0949">S-adenosyl-L-methionine</keyword>
<feature type="domain" description="SET" evidence="6">
    <location>
        <begin position="8"/>
        <end position="116"/>
    </location>
</feature>
<dbReference type="InterPro" id="IPR003616">
    <property type="entry name" value="Post-SET_dom"/>
</dbReference>
<dbReference type="GO" id="GO:0005694">
    <property type="term" value="C:chromosome"/>
    <property type="evidence" value="ECO:0007669"/>
    <property type="project" value="UniProtKB-SubCell"/>
</dbReference>
<evidence type="ECO:0000313" key="8">
    <source>
        <dbReference type="EMBL" id="CAG4884834.1"/>
    </source>
</evidence>
<protein>
    <submittedName>
        <fullName evidence="8">Histone-lysine N-methyltransferase</fullName>
        <ecNumber evidence="8">2.1.1.43</ecNumber>
    </submittedName>
</protein>
<gene>
    <name evidence="8" type="ORF">GTOL_12717</name>
</gene>
<dbReference type="Gene3D" id="2.170.270.10">
    <property type="entry name" value="SET domain"/>
    <property type="match status" value="1"/>
</dbReference>
<dbReference type="SMART" id="SM00317">
    <property type="entry name" value="SET"/>
    <property type="match status" value="1"/>
</dbReference>
<keyword evidence="2" id="KW-0158">Chromosome</keyword>
<dbReference type="GO" id="GO:0008168">
    <property type="term" value="F:methyltransferase activity"/>
    <property type="evidence" value="ECO:0007669"/>
    <property type="project" value="UniProtKB-KW"/>
</dbReference>
<dbReference type="AlphaFoldDB" id="A0A916J5X0"/>
<dbReference type="PROSITE" id="PS50868">
    <property type="entry name" value="POST_SET"/>
    <property type="match status" value="1"/>
</dbReference>
<organism evidence="8 9">
    <name type="scientific">Georgfuchsia toluolica</name>
    <dbReference type="NCBI Taxonomy" id="424218"/>
    <lineage>
        <taxon>Bacteria</taxon>
        <taxon>Pseudomonadati</taxon>
        <taxon>Pseudomonadota</taxon>
        <taxon>Betaproteobacteria</taxon>
        <taxon>Nitrosomonadales</taxon>
        <taxon>Sterolibacteriaceae</taxon>
        <taxon>Georgfuchsia</taxon>
    </lineage>
</organism>
<evidence type="ECO:0000256" key="5">
    <source>
        <dbReference type="ARBA" id="ARBA00022691"/>
    </source>
</evidence>
<comment type="subcellular location">
    <subcellularLocation>
        <location evidence="1">Chromosome</location>
    </subcellularLocation>
</comment>
<dbReference type="SUPFAM" id="SSF82199">
    <property type="entry name" value="SET domain"/>
    <property type="match status" value="1"/>
</dbReference>
<dbReference type="Proteomes" id="UP000742786">
    <property type="component" value="Unassembled WGS sequence"/>
</dbReference>
<dbReference type="EMBL" id="CAJQUM010000001">
    <property type="protein sequence ID" value="CAG4884834.1"/>
    <property type="molecule type" value="Genomic_DNA"/>
</dbReference>
<dbReference type="InterPro" id="IPR046341">
    <property type="entry name" value="SET_dom_sf"/>
</dbReference>
<evidence type="ECO:0000313" key="9">
    <source>
        <dbReference type="Proteomes" id="UP000742786"/>
    </source>
</evidence>
<dbReference type="RefSeq" id="WP_220636641.1">
    <property type="nucleotide sequence ID" value="NZ_CAJQUM010000001.1"/>
</dbReference>
<dbReference type="PROSITE" id="PS50280">
    <property type="entry name" value="SET"/>
    <property type="match status" value="1"/>
</dbReference>